<feature type="signal peptide" evidence="1">
    <location>
        <begin position="1"/>
        <end position="21"/>
    </location>
</feature>
<name>A0A3D8Q708_9HELO</name>
<feature type="chain" id="PRO_5017636777" evidence="1">
    <location>
        <begin position="22"/>
        <end position="130"/>
    </location>
</feature>
<keyword evidence="3" id="KW-1185">Reference proteome</keyword>
<evidence type="ECO:0000256" key="1">
    <source>
        <dbReference type="SAM" id="SignalP"/>
    </source>
</evidence>
<evidence type="ECO:0000313" key="2">
    <source>
        <dbReference type="EMBL" id="RDW57622.1"/>
    </source>
</evidence>
<organism evidence="2 3">
    <name type="scientific">Coleophoma cylindrospora</name>
    <dbReference type="NCBI Taxonomy" id="1849047"/>
    <lineage>
        <taxon>Eukaryota</taxon>
        <taxon>Fungi</taxon>
        <taxon>Dikarya</taxon>
        <taxon>Ascomycota</taxon>
        <taxon>Pezizomycotina</taxon>
        <taxon>Leotiomycetes</taxon>
        <taxon>Helotiales</taxon>
        <taxon>Dermateaceae</taxon>
        <taxon>Coleophoma</taxon>
    </lineage>
</organism>
<protein>
    <submittedName>
        <fullName evidence="2">Uncharacterized protein</fullName>
    </submittedName>
</protein>
<gene>
    <name evidence="2" type="ORF">BP6252_13704</name>
</gene>
<dbReference type="EMBL" id="PDLM01000019">
    <property type="protein sequence ID" value="RDW57622.1"/>
    <property type="molecule type" value="Genomic_DNA"/>
</dbReference>
<reference evidence="2 3" key="1">
    <citation type="journal article" date="2018" name="IMA Fungus">
        <title>IMA Genome-F 9: Draft genome sequence of Annulohypoxylon stygium, Aspergillus mulundensis, Berkeleyomyces basicola (syn. Thielaviopsis basicola), Ceratocystis smalleyi, two Cercospora beticola strains, Coleophoma cylindrospora, Fusarium fracticaudum, Phialophora cf. hyalina, and Morchella septimelata.</title>
        <authorList>
            <person name="Wingfield B.D."/>
            <person name="Bills G.F."/>
            <person name="Dong Y."/>
            <person name="Huang W."/>
            <person name="Nel W.J."/>
            <person name="Swalarsk-Parry B.S."/>
            <person name="Vaghefi N."/>
            <person name="Wilken P.M."/>
            <person name="An Z."/>
            <person name="de Beer Z.W."/>
            <person name="De Vos L."/>
            <person name="Chen L."/>
            <person name="Duong T.A."/>
            <person name="Gao Y."/>
            <person name="Hammerbacher A."/>
            <person name="Kikkert J.R."/>
            <person name="Li Y."/>
            <person name="Li H."/>
            <person name="Li K."/>
            <person name="Li Q."/>
            <person name="Liu X."/>
            <person name="Ma X."/>
            <person name="Naidoo K."/>
            <person name="Pethybridge S.J."/>
            <person name="Sun J."/>
            <person name="Steenkamp E.T."/>
            <person name="van der Nest M.A."/>
            <person name="van Wyk S."/>
            <person name="Wingfield M.J."/>
            <person name="Xiong C."/>
            <person name="Yue Q."/>
            <person name="Zhang X."/>
        </authorList>
    </citation>
    <scope>NUCLEOTIDE SEQUENCE [LARGE SCALE GENOMIC DNA]</scope>
    <source>
        <strain evidence="2 3">BP6252</strain>
    </source>
</reference>
<accession>A0A3D8Q708</accession>
<keyword evidence="1" id="KW-0732">Signal</keyword>
<sequence length="130" mass="13339">MALLKNIFLVALSIVPASVQAAQIGRGISLGSTPPGVCKNNPIVKMVADVPVIGPDAISYCSSFLHVQTATATITVTHTQGQKRAVATKLAASTPAIFQNLAAAAVSTVCSCLPVPTPMVTETARVDIQL</sequence>
<comment type="caution">
    <text evidence="2">The sequence shown here is derived from an EMBL/GenBank/DDBJ whole genome shotgun (WGS) entry which is preliminary data.</text>
</comment>
<dbReference type="AlphaFoldDB" id="A0A3D8Q708"/>
<proteinExistence type="predicted"/>
<evidence type="ECO:0000313" key="3">
    <source>
        <dbReference type="Proteomes" id="UP000256645"/>
    </source>
</evidence>
<dbReference type="Proteomes" id="UP000256645">
    <property type="component" value="Unassembled WGS sequence"/>
</dbReference>